<sequence>MTDMRSIGRKRLAFKTSLVLFTAGLGYLLLLTGTKLASRKPSVVLFEALQVKNISNCRTGPGEQGKPIKLTKEEYEKSKQLLSKTGGSFKLVSDMISLDRALPDSRSERCRQVVYPKLKLTVSVIVTYCNDAASLILRTAHSVVNRSPPENLKEVLLINDHSDHSELGDLLEQEASVTWPDGIVRVIRTGRRRGVAGARMVGIQNAVGDIVLSLDSHIEVFPGCKDSDVDRRSPIWGQLLAMFVTIARDCIDNLLSVYADLDR</sequence>
<feature type="domain" description="Glycosyltransferase 2-like" evidence="2">
    <location>
        <begin position="123"/>
        <end position="224"/>
    </location>
</feature>
<name>A0AAD9JA89_9ANNE</name>
<evidence type="ECO:0000256" key="1">
    <source>
        <dbReference type="ARBA" id="ARBA00023157"/>
    </source>
</evidence>
<dbReference type="Gene3D" id="3.90.550.10">
    <property type="entry name" value="Spore Coat Polysaccharide Biosynthesis Protein SpsA, Chain A"/>
    <property type="match status" value="1"/>
</dbReference>
<evidence type="ECO:0000259" key="2">
    <source>
        <dbReference type="Pfam" id="PF00535"/>
    </source>
</evidence>
<keyword evidence="1" id="KW-1015">Disulfide bond</keyword>
<dbReference type="GO" id="GO:0006493">
    <property type="term" value="P:protein O-linked glycosylation"/>
    <property type="evidence" value="ECO:0007669"/>
    <property type="project" value="TreeGrafter"/>
</dbReference>
<dbReference type="EMBL" id="JAODUP010000469">
    <property type="protein sequence ID" value="KAK2149072.1"/>
    <property type="molecule type" value="Genomic_DNA"/>
</dbReference>
<keyword evidence="4" id="KW-1185">Reference proteome</keyword>
<comment type="caution">
    <text evidence="3">The sequence shown here is derived from an EMBL/GenBank/DDBJ whole genome shotgun (WGS) entry which is preliminary data.</text>
</comment>
<proteinExistence type="predicted"/>
<dbReference type="InterPro" id="IPR001173">
    <property type="entry name" value="Glyco_trans_2-like"/>
</dbReference>
<dbReference type="Pfam" id="PF00535">
    <property type="entry name" value="Glycos_transf_2"/>
    <property type="match status" value="1"/>
</dbReference>
<dbReference type="InterPro" id="IPR029044">
    <property type="entry name" value="Nucleotide-diphossugar_trans"/>
</dbReference>
<evidence type="ECO:0000313" key="4">
    <source>
        <dbReference type="Proteomes" id="UP001208570"/>
    </source>
</evidence>
<accession>A0AAD9JA89</accession>
<evidence type="ECO:0000313" key="3">
    <source>
        <dbReference type="EMBL" id="KAK2149072.1"/>
    </source>
</evidence>
<dbReference type="GO" id="GO:0005794">
    <property type="term" value="C:Golgi apparatus"/>
    <property type="evidence" value="ECO:0007669"/>
    <property type="project" value="TreeGrafter"/>
</dbReference>
<dbReference type="PANTHER" id="PTHR11675:SF43">
    <property type="entry name" value="POLYPEPTIDE N-ACETYLGALACTOSAMINYLTRANSFERASE 1"/>
    <property type="match status" value="1"/>
</dbReference>
<gene>
    <name evidence="3" type="ORF">LSH36_469g02068</name>
</gene>
<dbReference type="SUPFAM" id="SSF53448">
    <property type="entry name" value="Nucleotide-diphospho-sugar transferases"/>
    <property type="match status" value="1"/>
</dbReference>
<organism evidence="3 4">
    <name type="scientific">Paralvinella palmiformis</name>
    <dbReference type="NCBI Taxonomy" id="53620"/>
    <lineage>
        <taxon>Eukaryota</taxon>
        <taxon>Metazoa</taxon>
        <taxon>Spiralia</taxon>
        <taxon>Lophotrochozoa</taxon>
        <taxon>Annelida</taxon>
        <taxon>Polychaeta</taxon>
        <taxon>Sedentaria</taxon>
        <taxon>Canalipalpata</taxon>
        <taxon>Terebellida</taxon>
        <taxon>Terebelliformia</taxon>
        <taxon>Alvinellidae</taxon>
        <taxon>Paralvinella</taxon>
    </lineage>
</organism>
<dbReference type="GO" id="GO:0004653">
    <property type="term" value="F:polypeptide N-acetylgalactosaminyltransferase activity"/>
    <property type="evidence" value="ECO:0007669"/>
    <property type="project" value="TreeGrafter"/>
</dbReference>
<protein>
    <recommendedName>
        <fullName evidence="2">Glycosyltransferase 2-like domain-containing protein</fullName>
    </recommendedName>
</protein>
<reference evidence="3" key="1">
    <citation type="journal article" date="2023" name="Mol. Biol. Evol.">
        <title>Third-Generation Sequencing Reveals the Adaptive Role of the Epigenome in Three Deep-Sea Polychaetes.</title>
        <authorList>
            <person name="Perez M."/>
            <person name="Aroh O."/>
            <person name="Sun Y."/>
            <person name="Lan Y."/>
            <person name="Juniper S.K."/>
            <person name="Young C.R."/>
            <person name="Angers B."/>
            <person name="Qian P.Y."/>
        </authorList>
    </citation>
    <scope>NUCLEOTIDE SEQUENCE</scope>
    <source>
        <strain evidence="3">P08H-3</strain>
    </source>
</reference>
<dbReference type="Proteomes" id="UP001208570">
    <property type="component" value="Unassembled WGS sequence"/>
</dbReference>
<dbReference type="PANTHER" id="PTHR11675">
    <property type="entry name" value="N-ACETYLGALACTOSAMINYLTRANSFERASE"/>
    <property type="match status" value="1"/>
</dbReference>
<dbReference type="AlphaFoldDB" id="A0AAD9JA89"/>